<sequence>MPQKSVRLGVLALRRPPVTRWGPGELRPSGLLMPVPQTAPNTLVSNMEGVETWYLGARDMTLYSGDTGHHRDNLASGRAALWVAIRGQDPARAEVVCITADPYEGEGYASDLALMVEALPMPEAIAAMVSEFVAQYHVDMPFKKRKRLPVDPNAMTARAPRVLQPQDKWVNTPPRKR</sequence>
<name>A0A7Z0KVI3_9RHOB</name>
<comment type="caution">
    <text evidence="2">The sequence shown here is derived from an EMBL/GenBank/DDBJ whole genome shotgun (WGS) entry which is preliminary data.</text>
</comment>
<evidence type="ECO:0000313" key="2">
    <source>
        <dbReference type="EMBL" id="NYS23527.1"/>
    </source>
</evidence>
<proteinExistence type="predicted"/>
<gene>
    <name evidence="2" type="ORF">HUK65_00870</name>
</gene>
<evidence type="ECO:0000313" key="3">
    <source>
        <dbReference type="Proteomes" id="UP000529417"/>
    </source>
</evidence>
<reference evidence="2 3" key="1">
    <citation type="journal article" date="2000" name="Arch. Microbiol.">
        <title>Rhodobaca bogoriensis gen. nov. and sp. nov., an alkaliphilic purple nonsulfur bacterium from African Rift Valley soda lakes.</title>
        <authorList>
            <person name="Milford A.D."/>
            <person name="Achenbach L.A."/>
            <person name="Jung D.O."/>
            <person name="Madigan M.T."/>
        </authorList>
    </citation>
    <scope>NUCLEOTIDE SEQUENCE [LARGE SCALE GENOMIC DNA]</scope>
    <source>
        <strain evidence="2 3">2376</strain>
    </source>
</reference>
<dbReference type="AlphaFoldDB" id="A0A7Z0KVI3"/>
<feature type="region of interest" description="Disordered" evidence="1">
    <location>
        <begin position="155"/>
        <end position="177"/>
    </location>
</feature>
<dbReference type="EMBL" id="JACBXS010000001">
    <property type="protein sequence ID" value="NYS23527.1"/>
    <property type="molecule type" value="Genomic_DNA"/>
</dbReference>
<accession>A0A7Z0KVI3</accession>
<keyword evidence="3" id="KW-1185">Reference proteome</keyword>
<evidence type="ECO:0000256" key="1">
    <source>
        <dbReference type="SAM" id="MobiDB-lite"/>
    </source>
</evidence>
<dbReference type="InterPro" id="IPR021736">
    <property type="entry name" value="DUF3305"/>
</dbReference>
<dbReference type="Proteomes" id="UP000529417">
    <property type="component" value="Unassembled WGS sequence"/>
</dbReference>
<organism evidence="2 3">
    <name type="scientific">Rhabdonatronobacter sediminivivens</name>
    <dbReference type="NCBI Taxonomy" id="2743469"/>
    <lineage>
        <taxon>Bacteria</taxon>
        <taxon>Pseudomonadati</taxon>
        <taxon>Pseudomonadota</taxon>
        <taxon>Alphaproteobacteria</taxon>
        <taxon>Rhodobacterales</taxon>
        <taxon>Paracoccaceae</taxon>
        <taxon>Rhabdonatronobacter</taxon>
    </lineage>
</organism>
<dbReference type="RefSeq" id="WP_179904225.1">
    <property type="nucleotide sequence ID" value="NZ_JACBXS010000001.1"/>
</dbReference>
<protein>
    <submittedName>
        <fullName evidence="2">DUF3305 domain-containing protein</fullName>
    </submittedName>
</protein>
<dbReference type="Pfam" id="PF11749">
    <property type="entry name" value="DUF3305"/>
    <property type="match status" value="1"/>
</dbReference>